<dbReference type="VEuPathDB" id="FungiDB:DEHA2E15664g"/>
<comment type="similarity">
    <text evidence="3">Belongs to the SPS2 family.</text>
</comment>
<evidence type="ECO:0000256" key="2">
    <source>
        <dbReference type="ARBA" id="ARBA00004609"/>
    </source>
</evidence>
<evidence type="ECO:0000313" key="9">
    <source>
        <dbReference type="EMBL" id="CAG88237.2"/>
    </source>
</evidence>
<evidence type="ECO:0000256" key="8">
    <source>
        <dbReference type="SAM" id="MobiDB-lite"/>
    </source>
</evidence>
<comment type="subcellular location">
    <subcellularLocation>
        <location evidence="2">Cell membrane</location>
        <topology evidence="2">Lipid-anchor</topology>
        <topology evidence="2">GPI-anchor</topology>
    </subcellularLocation>
    <subcellularLocation>
        <location evidence="1">Secreted</location>
        <location evidence="1">Cell wall</location>
    </subcellularLocation>
</comment>
<protein>
    <submittedName>
        <fullName evidence="9">DEHA2E15664p</fullName>
    </submittedName>
</protein>
<proteinExistence type="inferred from homology"/>
<dbReference type="InParanoid" id="Q6BP86"/>
<evidence type="ECO:0000256" key="3">
    <source>
        <dbReference type="ARBA" id="ARBA00005798"/>
    </source>
</evidence>
<dbReference type="GeneID" id="2902040"/>
<dbReference type="FunCoup" id="Q6BP86">
    <property type="interactions" value="50"/>
</dbReference>
<dbReference type="OMA" id="NNNRYME"/>
<keyword evidence="5" id="KW-0964">Secreted</keyword>
<dbReference type="Gene3D" id="3.80.20.20">
    <property type="entry name" value="Receptor L-domain"/>
    <property type="match status" value="2"/>
</dbReference>
<dbReference type="OrthoDB" id="536881at2759"/>
<dbReference type="PANTHER" id="PTHR31018:SF3">
    <property type="entry name" value="RECEPTOR PROTEIN-TYROSINE KINASE"/>
    <property type="match status" value="1"/>
</dbReference>
<dbReference type="PANTHER" id="PTHR31018">
    <property type="entry name" value="SPORULATION-SPECIFIC PROTEIN-RELATED"/>
    <property type="match status" value="1"/>
</dbReference>
<evidence type="ECO:0000256" key="4">
    <source>
        <dbReference type="ARBA" id="ARBA00022512"/>
    </source>
</evidence>
<evidence type="ECO:0000256" key="7">
    <source>
        <dbReference type="ARBA" id="ARBA00023180"/>
    </source>
</evidence>
<name>Q6BP86_DEBHA</name>
<dbReference type="AlphaFoldDB" id="Q6BP86"/>
<dbReference type="eggNOG" id="ENOG502QT4Q">
    <property type="taxonomic scope" value="Eukaryota"/>
</dbReference>
<keyword evidence="6" id="KW-0732">Signal</keyword>
<dbReference type="InterPro" id="IPR051648">
    <property type="entry name" value="CWI-Assembly_Regulator"/>
</dbReference>
<dbReference type="GO" id="GO:0009986">
    <property type="term" value="C:cell surface"/>
    <property type="evidence" value="ECO:0007669"/>
    <property type="project" value="TreeGrafter"/>
</dbReference>
<dbReference type="KEGG" id="dha:DEHA2E15664g"/>
<dbReference type="Proteomes" id="UP000000599">
    <property type="component" value="Chromosome E"/>
</dbReference>
<dbReference type="RefSeq" id="XP_459984.2">
    <property type="nucleotide sequence ID" value="XM_459984.2"/>
</dbReference>
<dbReference type="STRING" id="284592.Q6BP86"/>
<evidence type="ECO:0000256" key="1">
    <source>
        <dbReference type="ARBA" id="ARBA00004191"/>
    </source>
</evidence>
<gene>
    <name evidence="9" type="ordered locus">DEHA2E15664g</name>
</gene>
<keyword evidence="10" id="KW-1185">Reference proteome</keyword>
<feature type="region of interest" description="Disordered" evidence="8">
    <location>
        <begin position="47"/>
        <end position="71"/>
    </location>
</feature>
<evidence type="ECO:0000256" key="6">
    <source>
        <dbReference type="ARBA" id="ARBA00022729"/>
    </source>
</evidence>
<accession>Q6BP86</accession>
<keyword evidence="4" id="KW-0134">Cell wall</keyword>
<dbReference type="HOGENOM" id="CLU_035846_2_0_1"/>
<dbReference type="InterPro" id="IPR036941">
    <property type="entry name" value="Rcpt_L-dom_sf"/>
</dbReference>
<reference evidence="9 10" key="1">
    <citation type="journal article" date="2004" name="Nature">
        <title>Genome evolution in yeasts.</title>
        <authorList>
            <consortium name="Genolevures"/>
            <person name="Dujon B."/>
            <person name="Sherman D."/>
            <person name="Fischer G."/>
            <person name="Durrens P."/>
            <person name="Casaregola S."/>
            <person name="Lafontaine I."/>
            <person name="de Montigny J."/>
            <person name="Marck C."/>
            <person name="Neuveglise C."/>
            <person name="Talla E."/>
            <person name="Goffard N."/>
            <person name="Frangeul L."/>
            <person name="Aigle M."/>
            <person name="Anthouard V."/>
            <person name="Babour A."/>
            <person name="Barbe V."/>
            <person name="Barnay S."/>
            <person name="Blanchin S."/>
            <person name="Beckerich J.M."/>
            <person name="Beyne E."/>
            <person name="Bleykasten C."/>
            <person name="Boisrame A."/>
            <person name="Boyer J."/>
            <person name="Cattolico L."/>
            <person name="Confanioleri F."/>
            <person name="de Daruvar A."/>
            <person name="Despons L."/>
            <person name="Fabre E."/>
            <person name="Fairhead C."/>
            <person name="Ferry-Dumazet H."/>
            <person name="Groppi A."/>
            <person name="Hantraye F."/>
            <person name="Hennequin C."/>
            <person name="Jauniaux N."/>
            <person name="Joyet P."/>
            <person name="Kachouri R."/>
            <person name="Kerrest A."/>
            <person name="Koszul R."/>
            <person name="Lemaire M."/>
            <person name="Lesur I."/>
            <person name="Ma L."/>
            <person name="Muller H."/>
            <person name="Nicaud J.M."/>
            <person name="Nikolski M."/>
            <person name="Oztas S."/>
            <person name="Ozier-Kalogeropoulos O."/>
            <person name="Pellenz S."/>
            <person name="Potier S."/>
            <person name="Richard G.F."/>
            <person name="Straub M.L."/>
            <person name="Suleau A."/>
            <person name="Swennene D."/>
            <person name="Tekaia F."/>
            <person name="Wesolowski-Louvel M."/>
            <person name="Westhof E."/>
            <person name="Wirth B."/>
            <person name="Zeniou-Meyer M."/>
            <person name="Zivanovic I."/>
            <person name="Bolotin-Fukuhara M."/>
            <person name="Thierry A."/>
            <person name="Bouchier C."/>
            <person name="Caudron B."/>
            <person name="Scarpelli C."/>
            <person name="Gaillardin C."/>
            <person name="Weissenbach J."/>
            <person name="Wincker P."/>
            <person name="Souciet J.L."/>
        </authorList>
    </citation>
    <scope>NUCLEOTIDE SEQUENCE [LARGE SCALE GENOMIC DNA]</scope>
    <source>
        <strain evidence="10">ATCC 36239 / CBS 767 / BCRC 21394 / JCM 1990 / NBRC 0083 / IGC 2968</strain>
    </source>
</reference>
<sequence length="454" mass="50434">MYRLQTYLIVSFIIGLVLSISIAEETQTISTNIPSLKAINEKHLKGFDNPSNSSNSEDIEDSYDNHNPDEKIPEKCSKEINHIESSADMNNIRDCKIITGDIVINDYKEPIIEFGDIMNIFGNLDIQRASSLVRIEADNVHRIGNRFILKDLTSLNSISFASLRYVKIVDWKVLPILNVAHFGNAIKETESVTVSDTSLVEFPGFLSNKLEILDINNNRYLESIYSNVEKITGRLHIAANSRDVRVSLPKLQSAKNVSIHEVLDLDLNNLEEIESSINFVNNLFINLSLPVLKSIGGTLSLLKNENLGKVEFPNVTEIGGGLMIVNNTKIDKINFYPKLTIIGGAIELVGNIKETNLKNLKLVKGSAKIKSSDSSFDCTKWTKSELSSVIRGGKIECINANNERITADTPTEGGNNDTADNDEHSVKLASKGVNLNATRNLKYILLLFILMLIN</sequence>
<dbReference type="GO" id="GO:0005886">
    <property type="term" value="C:plasma membrane"/>
    <property type="evidence" value="ECO:0007669"/>
    <property type="project" value="UniProtKB-SubCell"/>
</dbReference>
<evidence type="ECO:0000313" key="10">
    <source>
        <dbReference type="Proteomes" id="UP000000599"/>
    </source>
</evidence>
<keyword evidence="7" id="KW-0325">Glycoprotein</keyword>
<organism evidence="9 10">
    <name type="scientific">Debaryomyces hansenii (strain ATCC 36239 / CBS 767 / BCRC 21394 / JCM 1990 / NBRC 0083 / IGC 2968)</name>
    <name type="common">Yeast</name>
    <name type="synonym">Torulaspora hansenii</name>
    <dbReference type="NCBI Taxonomy" id="284592"/>
    <lineage>
        <taxon>Eukaryota</taxon>
        <taxon>Fungi</taxon>
        <taxon>Dikarya</taxon>
        <taxon>Ascomycota</taxon>
        <taxon>Saccharomycotina</taxon>
        <taxon>Pichiomycetes</taxon>
        <taxon>Debaryomycetaceae</taxon>
        <taxon>Debaryomyces</taxon>
    </lineage>
</organism>
<dbReference type="GO" id="GO:0031505">
    <property type="term" value="P:fungal-type cell wall organization"/>
    <property type="evidence" value="ECO:0007669"/>
    <property type="project" value="TreeGrafter"/>
</dbReference>
<evidence type="ECO:0000256" key="5">
    <source>
        <dbReference type="ARBA" id="ARBA00022525"/>
    </source>
</evidence>
<dbReference type="EMBL" id="CR382137">
    <property type="protein sequence ID" value="CAG88237.2"/>
    <property type="molecule type" value="Genomic_DNA"/>
</dbReference>
<dbReference type="GO" id="GO:0009277">
    <property type="term" value="C:fungal-type cell wall"/>
    <property type="evidence" value="ECO:0007669"/>
    <property type="project" value="TreeGrafter"/>
</dbReference>
<dbReference type="SUPFAM" id="SSF52058">
    <property type="entry name" value="L domain-like"/>
    <property type="match status" value="2"/>
</dbReference>